<feature type="region of interest" description="Disordered" evidence="6">
    <location>
        <begin position="137"/>
        <end position="178"/>
    </location>
</feature>
<accession>A0AAD6SD92</accession>
<keyword evidence="2" id="KW-0808">Transferase</keyword>
<dbReference type="Proteomes" id="UP001218188">
    <property type="component" value="Unassembled WGS sequence"/>
</dbReference>
<evidence type="ECO:0000256" key="1">
    <source>
        <dbReference type="ARBA" id="ARBA00022527"/>
    </source>
</evidence>
<feature type="compositionally biased region" description="Basic and acidic residues" evidence="6">
    <location>
        <begin position="477"/>
        <end position="490"/>
    </location>
</feature>
<gene>
    <name evidence="8" type="ORF">C8F04DRAFT_1191098</name>
</gene>
<reference evidence="8" key="1">
    <citation type="submission" date="2023-03" db="EMBL/GenBank/DDBJ databases">
        <title>Massive genome expansion in bonnet fungi (Mycena s.s.) driven by repeated elements and novel gene families across ecological guilds.</title>
        <authorList>
            <consortium name="Lawrence Berkeley National Laboratory"/>
            <person name="Harder C.B."/>
            <person name="Miyauchi S."/>
            <person name="Viragh M."/>
            <person name="Kuo A."/>
            <person name="Thoen E."/>
            <person name="Andreopoulos B."/>
            <person name="Lu D."/>
            <person name="Skrede I."/>
            <person name="Drula E."/>
            <person name="Henrissat B."/>
            <person name="Morin E."/>
            <person name="Kohler A."/>
            <person name="Barry K."/>
            <person name="LaButti K."/>
            <person name="Morin E."/>
            <person name="Salamov A."/>
            <person name="Lipzen A."/>
            <person name="Mereny Z."/>
            <person name="Hegedus B."/>
            <person name="Baldrian P."/>
            <person name="Stursova M."/>
            <person name="Weitz H."/>
            <person name="Taylor A."/>
            <person name="Grigoriev I.V."/>
            <person name="Nagy L.G."/>
            <person name="Martin F."/>
            <person name="Kauserud H."/>
        </authorList>
    </citation>
    <scope>NUCLEOTIDE SEQUENCE</scope>
    <source>
        <strain evidence="8">CBHHK200</strain>
    </source>
</reference>
<feature type="region of interest" description="Disordered" evidence="6">
    <location>
        <begin position="465"/>
        <end position="497"/>
    </location>
</feature>
<evidence type="ECO:0000259" key="7">
    <source>
        <dbReference type="PROSITE" id="PS51158"/>
    </source>
</evidence>
<dbReference type="PANTHER" id="PTHR45992:SF2">
    <property type="entry name" value="EUKARYOTIC ELONGATION FACTOR 2 KINASE"/>
    <property type="match status" value="1"/>
</dbReference>
<evidence type="ECO:0000313" key="8">
    <source>
        <dbReference type="EMBL" id="KAJ7025816.1"/>
    </source>
</evidence>
<dbReference type="InterPro" id="IPR004166">
    <property type="entry name" value="a-kinase_dom"/>
</dbReference>
<dbReference type="PANTHER" id="PTHR45992">
    <property type="entry name" value="EUKARYOTIC ELONGATION FACTOR 2 KINASE-RELATED"/>
    <property type="match status" value="1"/>
</dbReference>
<dbReference type="PROSITE" id="PS51158">
    <property type="entry name" value="ALPHA_KINASE"/>
    <property type="match status" value="1"/>
</dbReference>
<dbReference type="EMBL" id="JARJCM010000148">
    <property type="protein sequence ID" value="KAJ7025816.1"/>
    <property type="molecule type" value="Genomic_DNA"/>
</dbReference>
<dbReference type="InterPro" id="IPR011009">
    <property type="entry name" value="Kinase-like_dom_sf"/>
</dbReference>
<dbReference type="SMART" id="SM00811">
    <property type="entry name" value="Alpha_kinase"/>
    <property type="match status" value="1"/>
</dbReference>
<dbReference type="CDD" id="cd04515">
    <property type="entry name" value="Alpha_kinase"/>
    <property type="match status" value="1"/>
</dbReference>
<dbReference type="GO" id="GO:0005524">
    <property type="term" value="F:ATP binding"/>
    <property type="evidence" value="ECO:0007669"/>
    <property type="project" value="UniProtKB-KW"/>
</dbReference>
<evidence type="ECO:0000256" key="5">
    <source>
        <dbReference type="ARBA" id="ARBA00022840"/>
    </source>
</evidence>
<evidence type="ECO:0000256" key="6">
    <source>
        <dbReference type="SAM" id="MobiDB-lite"/>
    </source>
</evidence>
<comment type="caution">
    <text evidence="8">The sequence shown here is derived from an EMBL/GenBank/DDBJ whole genome shotgun (WGS) entry which is preliminary data.</text>
</comment>
<dbReference type="AlphaFoldDB" id="A0AAD6SD92"/>
<keyword evidence="4 8" id="KW-0418">Kinase</keyword>
<keyword evidence="3" id="KW-0547">Nucleotide-binding</keyword>
<organism evidence="8 9">
    <name type="scientific">Mycena alexandri</name>
    <dbReference type="NCBI Taxonomy" id="1745969"/>
    <lineage>
        <taxon>Eukaryota</taxon>
        <taxon>Fungi</taxon>
        <taxon>Dikarya</taxon>
        <taxon>Basidiomycota</taxon>
        <taxon>Agaricomycotina</taxon>
        <taxon>Agaricomycetes</taxon>
        <taxon>Agaricomycetidae</taxon>
        <taxon>Agaricales</taxon>
        <taxon>Marasmiineae</taxon>
        <taxon>Mycenaceae</taxon>
        <taxon>Mycena</taxon>
    </lineage>
</organism>
<name>A0AAD6SD92_9AGAR</name>
<evidence type="ECO:0000256" key="4">
    <source>
        <dbReference type="ARBA" id="ARBA00022777"/>
    </source>
</evidence>
<dbReference type="InterPro" id="IPR051852">
    <property type="entry name" value="Alpha-type_PK"/>
</dbReference>
<dbReference type="Gene3D" id="3.20.200.10">
    <property type="entry name" value="MHCK/EF2 kinase"/>
    <property type="match status" value="1"/>
</dbReference>
<protein>
    <submittedName>
        <fullName evidence="8">Kinase-like domain-containing protein</fullName>
    </submittedName>
</protein>
<proteinExistence type="predicted"/>
<keyword evidence="1" id="KW-0723">Serine/threonine-protein kinase</keyword>
<evidence type="ECO:0000256" key="2">
    <source>
        <dbReference type="ARBA" id="ARBA00022679"/>
    </source>
</evidence>
<evidence type="ECO:0000256" key="3">
    <source>
        <dbReference type="ARBA" id="ARBA00022741"/>
    </source>
</evidence>
<evidence type="ECO:0000313" key="9">
    <source>
        <dbReference type="Proteomes" id="UP001218188"/>
    </source>
</evidence>
<sequence>MLPRPLALCKICVQISNREQLSEIHYYGVSQAMPDILKDTLEVVNPQFMSNRLGTKEILLSEVSFRWSGNRLSEPNSATGTLANFYKMHSSTQDKVAAYVDNVPQQFKRVATGPKSRLLCLEFHVNMDMYRDRLTREAEELDTQSSQLGSNSRKRTVSESSESGSSLAKRGRPSLAKGISGLGSRLSFRGRGVAPLIAKTQSPVTLQKFAISVDPANFEPEIIKIRGEINGMIWDNHFAKGAMKVAFDLVLFDSEGGEERVVAKRLYRISDDDPDSIHNHISLIDNRIMLEAEATRLVLGEKLLMDFYLLCREKDIKFAQAYLLAEIPVGVTRCPSAASGLEVFDEEAGGITWLVESKRASVVISFTSTLDHKARGSENIQSETVHAFAHYIFGYSDGELVFADLQGTPTPVRGNDGLVLFDPMTHTIAGGSGLGDFGIDGIETFINTHECNRLCTELQLDQSYPLELPESVPGPDGTDRSGSEGGHRTPDEEEEET</sequence>
<dbReference type="GO" id="GO:0004674">
    <property type="term" value="F:protein serine/threonine kinase activity"/>
    <property type="evidence" value="ECO:0007669"/>
    <property type="project" value="UniProtKB-KW"/>
</dbReference>
<feature type="domain" description="Alpha-type protein kinase" evidence="7">
    <location>
        <begin position="208"/>
        <end position="463"/>
    </location>
</feature>
<keyword evidence="5" id="KW-0067">ATP-binding</keyword>
<dbReference type="GO" id="GO:0031037">
    <property type="term" value="P:myosin II filament disassembly"/>
    <property type="evidence" value="ECO:0007669"/>
    <property type="project" value="TreeGrafter"/>
</dbReference>
<keyword evidence="9" id="KW-1185">Reference proteome</keyword>
<dbReference type="SUPFAM" id="SSF56112">
    <property type="entry name" value="Protein kinase-like (PK-like)"/>
    <property type="match status" value="1"/>
</dbReference>
<dbReference type="Pfam" id="PF02816">
    <property type="entry name" value="Alpha_kinase"/>
    <property type="match status" value="1"/>
</dbReference>
<dbReference type="GO" id="GO:1903013">
    <property type="term" value="P:response to differentiation-inducing factor 1"/>
    <property type="evidence" value="ECO:0007669"/>
    <property type="project" value="TreeGrafter"/>
</dbReference>